<accession>A0ABN9T3X4</accession>
<dbReference type="InterPro" id="IPR003337">
    <property type="entry name" value="Trehalose_PPase"/>
</dbReference>
<evidence type="ECO:0000313" key="2">
    <source>
        <dbReference type="EMBL" id="CAK0839708.1"/>
    </source>
</evidence>
<dbReference type="Gene3D" id="3.30.70.1020">
    <property type="entry name" value="Trehalose-6-phosphate phosphatase related protein, domain 2"/>
    <property type="match status" value="1"/>
</dbReference>
<dbReference type="Gene3D" id="3.40.50.1000">
    <property type="entry name" value="HAD superfamily/HAD-like"/>
    <property type="match status" value="1"/>
</dbReference>
<dbReference type="Proteomes" id="UP001189429">
    <property type="component" value="Unassembled WGS sequence"/>
</dbReference>
<protein>
    <submittedName>
        <fullName evidence="2">Uncharacterized protein</fullName>
    </submittedName>
</protein>
<dbReference type="InterPro" id="IPR023214">
    <property type="entry name" value="HAD_sf"/>
</dbReference>
<proteinExistence type="predicted"/>
<dbReference type="InterPro" id="IPR036412">
    <property type="entry name" value="HAD-like_sf"/>
</dbReference>
<sequence>MAAGDVSSTHFAGVHCGSWAPHLTFAAVDRRIVLGDMVDSQGNTLVDQRRRYFWVNSRALCATATVEDKMGELCRGPRASALHGAETWLVTADLMHKLRSWEFRFLRRAFWLRRKPGFELMDQGHAEVFDTGDQDRGAWPGHLRSAAGARTAARVQPVEAEVHSNAARLAAFGNGEDWQAIVRAEMSAFVTAHPGSFIEQKASALVWHYRQVLDEAASESSATQLVEAAGGCQGRPQSVEDQDRISYGHKVVEVSYRKVRKGPVMRQICEEKAVFGEPFLSVLVAGDDTSDPRRVDVRHRARGLPHHQGRAGADAREVPRGLARRPAEVPVAGGRALSGARGGTGRPPRTRPVARLGRAPRCLSMLVLVPRPSLLLLLLVSLPLPALGSRSSSSVPAAAAPALLLRRCQLPLAGAVLPGGERRRSGS</sequence>
<comment type="caution">
    <text evidence="2">The sequence shown here is derived from an EMBL/GenBank/DDBJ whole genome shotgun (WGS) entry which is preliminary data.</text>
</comment>
<dbReference type="SUPFAM" id="SSF56784">
    <property type="entry name" value="HAD-like"/>
    <property type="match status" value="1"/>
</dbReference>
<keyword evidence="3" id="KW-1185">Reference proteome</keyword>
<gene>
    <name evidence="2" type="ORF">PCOR1329_LOCUS35321</name>
</gene>
<dbReference type="Pfam" id="PF02358">
    <property type="entry name" value="Trehalose_PPase"/>
    <property type="match status" value="1"/>
</dbReference>
<name>A0ABN9T3X4_9DINO</name>
<evidence type="ECO:0000256" key="1">
    <source>
        <dbReference type="SAM" id="MobiDB-lite"/>
    </source>
</evidence>
<reference evidence="2" key="1">
    <citation type="submission" date="2023-10" db="EMBL/GenBank/DDBJ databases">
        <authorList>
            <person name="Chen Y."/>
            <person name="Shah S."/>
            <person name="Dougan E. K."/>
            <person name="Thang M."/>
            <person name="Chan C."/>
        </authorList>
    </citation>
    <scope>NUCLEOTIDE SEQUENCE [LARGE SCALE GENOMIC DNA]</scope>
</reference>
<organism evidence="2 3">
    <name type="scientific">Prorocentrum cordatum</name>
    <dbReference type="NCBI Taxonomy" id="2364126"/>
    <lineage>
        <taxon>Eukaryota</taxon>
        <taxon>Sar</taxon>
        <taxon>Alveolata</taxon>
        <taxon>Dinophyceae</taxon>
        <taxon>Prorocentrales</taxon>
        <taxon>Prorocentraceae</taxon>
        <taxon>Prorocentrum</taxon>
    </lineage>
</organism>
<dbReference type="EMBL" id="CAUYUJ010014316">
    <property type="protein sequence ID" value="CAK0839708.1"/>
    <property type="molecule type" value="Genomic_DNA"/>
</dbReference>
<feature type="region of interest" description="Disordered" evidence="1">
    <location>
        <begin position="328"/>
        <end position="353"/>
    </location>
</feature>
<evidence type="ECO:0000313" key="3">
    <source>
        <dbReference type="Proteomes" id="UP001189429"/>
    </source>
</evidence>